<feature type="transmembrane region" description="Helical" evidence="3">
    <location>
        <begin position="53"/>
        <end position="75"/>
    </location>
</feature>
<evidence type="ECO:0000313" key="5">
    <source>
        <dbReference type="Proteomes" id="UP000318053"/>
    </source>
</evidence>
<accession>A0A5C5XXR7</accession>
<dbReference type="InterPro" id="IPR036013">
    <property type="entry name" value="Band_7/SPFH_dom_sf"/>
</dbReference>
<evidence type="ECO:0000256" key="2">
    <source>
        <dbReference type="SAM" id="MobiDB-lite"/>
    </source>
</evidence>
<dbReference type="EMBL" id="SJPK01000004">
    <property type="protein sequence ID" value="TWT67301.1"/>
    <property type="molecule type" value="Genomic_DNA"/>
</dbReference>
<keyword evidence="3" id="KW-0812">Transmembrane</keyword>
<dbReference type="PANTHER" id="PTHR13806">
    <property type="entry name" value="FLOTILLIN-RELATED"/>
    <property type="match status" value="1"/>
</dbReference>
<dbReference type="SUPFAM" id="SSF117892">
    <property type="entry name" value="Band 7/SPFH domain"/>
    <property type="match status" value="1"/>
</dbReference>
<organism evidence="4 5">
    <name type="scientific">Allorhodopirellula solitaria</name>
    <dbReference type="NCBI Taxonomy" id="2527987"/>
    <lineage>
        <taxon>Bacteria</taxon>
        <taxon>Pseudomonadati</taxon>
        <taxon>Planctomycetota</taxon>
        <taxon>Planctomycetia</taxon>
        <taxon>Pirellulales</taxon>
        <taxon>Pirellulaceae</taxon>
        <taxon>Allorhodopirellula</taxon>
    </lineage>
</organism>
<comment type="subcellular location">
    <subcellularLocation>
        <location evidence="1">Endomembrane system</location>
    </subcellularLocation>
</comment>
<dbReference type="Proteomes" id="UP000318053">
    <property type="component" value="Unassembled WGS sequence"/>
</dbReference>
<evidence type="ECO:0000256" key="1">
    <source>
        <dbReference type="ARBA" id="ARBA00004308"/>
    </source>
</evidence>
<sequence length="739" mass="81507">MHRGAARCADILKDSAPRLPLRSALYACRPPPLSDFLNSRDVPMLSAILTDSYATDGAIVLIVGILLALLFLIVLMKHYYIKVGPDQAIVKSGRGGVEAVCGQGMLIIPLIHQYEFMDLTLKSFEIHREGSAGLICRDNIRADIKVAFFIRVANSPAEMKEVAEAIGAKRCSQIETLRELFDAKFSEALKTVGKHFDFIDLYDQRDKFKDQILKVIGTDLNGYRLDDAAIDYLEQTPLDMLSPSNILDAEGIKKITELTSTEKVKENQFTRDREKTLKKQDVEAQETILSLERQRVEAVEKQNREIAEITAREQAAATKVQQEQRLEAERARILTEEEIGIAEENKARQVLVAQRNKEKTDAVEQERVTRDRDLEATERLRVVGVAEVEKEKAIEVEQRNIQEVIRERVAVERSVVEEQQRIKDTEEFATADRAKQVQITAAEMKAEEERIRQTKLAQAEKESSELLAEKIRIEAEADRDAAEKKTAATKMLAEAETAQSAATGLAEAQVQEAKAISLEKEGLAEAKVSREKYSSEATGITEKAEAMKKLDGVGKEHEEFKLALAKEKDVEIAAIDAQRGIAESQAGVIGDALQAARIDIVGGDGEFFEQITSAVKGGKAIDRFVYNSKVATDIKDTFFDGNADYFRSQVEDLIGQFGLDTDGVKDLSIAALIAKMLGMASTDDMRTQLTSLLSVAATANVADQKAGRLLARPSQNGGGQGGSTVAAKQVKKVKPNPKA</sequence>
<keyword evidence="5" id="KW-1185">Reference proteome</keyword>
<name>A0A5C5XXR7_9BACT</name>
<evidence type="ECO:0000313" key="4">
    <source>
        <dbReference type="EMBL" id="TWT67301.1"/>
    </source>
</evidence>
<feature type="region of interest" description="Disordered" evidence="2">
    <location>
        <begin position="710"/>
        <end position="739"/>
    </location>
</feature>
<dbReference type="AlphaFoldDB" id="A0A5C5XXR7"/>
<gene>
    <name evidence="4" type="primary">yqiK</name>
    <name evidence="4" type="ORF">CA85_21510</name>
</gene>
<comment type="caution">
    <text evidence="4">The sequence shown here is derived from an EMBL/GenBank/DDBJ whole genome shotgun (WGS) entry which is preliminary data.</text>
</comment>
<dbReference type="GO" id="GO:0005886">
    <property type="term" value="C:plasma membrane"/>
    <property type="evidence" value="ECO:0007669"/>
    <property type="project" value="TreeGrafter"/>
</dbReference>
<proteinExistence type="predicted"/>
<protein>
    <submittedName>
        <fullName evidence="4">Inner membrane protein YqiK</fullName>
    </submittedName>
</protein>
<dbReference type="GO" id="GO:0012505">
    <property type="term" value="C:endomembrane system"/>
    <property type="evidence" value="ECO:0007669"/>
    <property type="project" value="UniProtKB-SubCell"/>
</dbReference>
<feature type="compositionally biased region" description="Basic residues" evidence="2">
    <location>
        <begin position="729"/>
        <end position="739"/>
    </location>
</feature>
<dbReference type="PANTHER" id="PTHR13806:SF31">
    <property type="entry name" value="FLOTILLIN-LIKE PROTEIN 1-RELATED"/>
    <property type="match status" value="1"/>
</dbReference>
<dbReference type="InterPro" id="IPR027705">
    <property type="entry name" value="Flotillin_fam"/>
</dbReference>
<keyword evidence="3" id="KW-1133">Transmembrane helix</keyword>
<keyword evidence="3" id="KW-0472">Membrane</keyword>
<reference evidence="4 5" key="1">
    <citation type="submission" date="2019-02" db="EMBL/GenBank/DDBJ databases">
        <title>Deep-cultivation of Planctomycetes and their phenomic and genomic characterization uncovers novel biology.</title>
        <authorList>
            <person name="Wiegand S."/>
            <person name="Jogler M."/>
            <person name="Boedeker C."/>
            <person name="Pinto D."/>
            <person name="Vollmers J."/>
            <person name="Rivas-Marin E."/>
            <person name="Kohn T."/>
            <person name="Peeters S.H."/>
            <person name="Heuer A."/>
            <person name="Rast P."/>
            <person name="Oberbeckmann S."/>
            <person name="Bunk B."/>
            <person name="Jeske O."/>
            <person name="Meyerdierks A."/>
            <person name="Storesund J.E."/>
            <person name="Kallscheuer N."/>
            <person name="Luecker S."/>
            <person name="Lage O.M."/>
            <person name="Pohl T."/>
            <person name="Merkel B.J."/>
            <person name="Hornburger P."/>
            <person name="Mueller R.-W."/>
            <person name="Bruemmer F."/>
            <person name="Labrenz M."/>
            <person name="Spormann A.M."/>
            <person name="Op Den Camp H."/>
            <person name="Overmann J."/>
            <person name="Amann R."/>
            <person name="Jetten M.S.M."/>
            <person name="Mascher T."/>
            <person name="Medema M.H."/>
            <person name="Devos D.P."/>
            <person name="Kaster A.-K."/>
            <person name="Ovreas L."/>
            <person name="Rohde M."/>
            <person name="Galperin M.Y."/>
            <person name="Jogler C."/>
        </authorList>
    </citation>
    <scope>NUCLEOTIDE SEQUENCE [LARGE SCALE GENOMIC DNA]</scope>
    <source>
        <strain evidence="4 5">CA85</strain>
    </source>
</reference>
<evidence type="ECO:0000256" key="3">
    <source>
        <dbReference type="SAM" id="Phobius"/>
    </source>
</evidence>